<proteinExistence type="predicted"/>
<organism evidence="2 3">
    <name type="scientific">candidate division WOR-1 bacterium DG_54_3</name>
    <dbReference type="NCBI Taxonomy" id="1703775"/>
    <lineage>
        <taxon>Bacteria</taxon>
        <taxon>Bacillati</taxon>
        <taxon>Saganbacteria</taxon>
    </lineage>
</organism>
<comment type="caution">
    <text evidence="2">The sequence shown here is derived from an EMBL/GenBank/DDBJ whole genome shotgun (WGS) entry which is preliminary data.</text>
</comment>
<dbReference type="AlphaFoldDB" id="A0A0S7XZT0"/>
<evidence type="ECO:0000256" key="1">
    <source>
        <dbReference type="SAM" id="SignalP"/>
    </source>
</evidence>
<feature type="chain" id="PRO_5006640334" description="POTRA domain-containing protein" evidence="1">
    <location>
        <begin position="25"/>
        <end position="138"/>
    </location>
</feature>
<gene>
    <name evidence="2" type="ORF">AMJ44_07150</name>
</gene>
<reference evidence="2 3" key="1">
    <citation type="journal article" date="2015" name="Microbiome">
        <title>Genomic resolution of linkages in carbon, nitrogen, and sulfur cycling among widespread estuary sediment bacteria.</title>
        <authorList>
            <person name="Baker B.J."/>
            <person name="Lazar C.S."/>
            <person name="Teske A.P."/>
            <person name="Dick G.J."/>
        </authorList>
    </citation>
    <scope>NUCLEOTIDE SEQUENCE [LARGE SCALE GENOMIC DNA]</scope>
    <source>
        <strain evidence="2">DG_54_3</strain>
    </source>
</reference>
<dbReference type="Proteomes" id="UP000051861">
    <property type="component" value="Unassembled WGS sequence"/>
</dbReference>
<keyword evidence="1" id="KW-0732">Signal</keyword>
<name>A0A0S7XZT0_UNCSA</name>
<accession>A0A0S7XZT0</accession>
<sequence length="138" mass="16504">MKRISALCIFCFLLISNSVMQVFAQDRESVDSKIIQQEVNEEERNKEPQKIDKSSLQWTIGKDIQTLEEAEKYLEKLLKQRNILVGDFFGINQTAYRYALVFDRLGYIRYRIFQIDKEIKMTKQKITELKRKSKKRMN</sequence>
<feature type="signal peptide" evidence="1">
    <location>
        <begin position="1"/>
        <end position="24"/>
    </location>
</feature>
<evidence type="ECO:0000313" key="3">
    <source>
        <dbReference type="Proteomes" id="UP000051861"/>
    </source>
</evidence>
<evidence type="ECO:0000313" key="2">
    <source>
        <dbReference type="EMBL" id="KPJ67743.1"/>
    </source>
</evidence>
<dbReference type="EMBL" id="LIZX01000061">
    <property type="protein sequence ID" value="KPJ67743.1"/>
    <property type="molecule type" value="Genomic_DNA"/>
</dbReference>
<protein>
    <recommendedName>
        <fullName evidence="4">POTRA domain-containing protein</fullName>
    </recommendedName>
</protein>
<evidence type="ECO:0008006" key="4">
    <source>
        <dbReference type="Google" id="ProtNLM"/>
    </source>
</evidence>